<comment type="catalytic activity">
    <reaction evidence="7">
        <text>DNA(n) + a 2'-deoxyribonucleoside 5'-triphosphate = DNA(n+1) + diphosphate</text>
        <dbReference type="Rhea" id="RHEA:22508"/>
        <dbReference type="Rhea" id="RHEA-COMP:17339"/>
        <dbReference type="Rhea" id="RHEA-COMP:17340"/>
        <dbReference type="ChEBI" id="CHEBI:33019"/>
        <dbReference type="ChEBI" id="CHEBI:61560"/>
        <dbReference type="ChEBI" id="CHEBI:173112"/>
        <dbReference type="EC" id="2.7.7.7"/>
    </reaction>
</comment>
<evidence type="ECO:0000256" key="2">
    <source>
        <dbReference type="ARBA" id="ARBA00022679"/>
    </source>
</evidence>
<evidence type="ECO:0000313" key="8">
    <source>
        <dbReference type="EMBL" id="RVU36246.1"/>
    </source>
</evidence>
<dbReference type="GO" id="GO:0003887">
    <property type="term" value="F:DNA-directed DNA polymerase activity"/>
    <property type="evidence" value="ECO:0007669"/>
    <property type="project" value="UniProtKB-KW"/>
</dbReference>
<dbReference type="Gene3D" id="1.20.272.10">
    <property type="match status" value="1"/>
</dbReference>
<protein>
    <recommendedName>
        <fullName evidence="1">DNA-directed DNA polymerase</fullName>
        <ecNumber evidence="1">2.7.7.7</ecNumber>
    </recommendedName>
</protein>
<dbReference type="InterPro" id="IPR008921">
    <property type="entry name" value="DNA_pol3_clamp-load_cplx_C"/>
</dbReference>
<dbReference type="GO" id="GO:0003677">
    <property type="term" value="F:DNA binding"/>
    <property type="evidence" value="ECO:0007669"/>
    <property type="project" value="InterPro"/>
</dbReference>
<dbReference type="EC" id="2.7.7.7" evidence="1"/>
<dbReference type="InterPro" id="IPR027417">
    <property type="entry name" value="P-loop_NTPase"/>
</dbReference>
<evidence type="ECO:0000256" key="7">
    <source>
        <dbReference type="ARBA" id="ARBA00049244"/>
    </source>
</evidence>
<comment type="caution">
    <text evidence="8">The sequence shown here is derived from an EMBL/GenBank/DDBJ whole genome shotgun (WGS) entry which is preliminary data.</text>
</comment>
<dbReference type="NCBIfam" id="TIGR01128">
    <property type="entry name" value="holA"/>
    <property type="match status" value="1"/>
</dbReference>
<dbReference type="PANTHER" id="PTHR34388:SF1">
    <property type="entry name" value="DNA POLYMERASE III SUBUNIT DELTA"/>
    <property type="match status" value="1"/>
</dbReference>
<accession>A0A437QNV6</accession>
<evidence type="ECO:0000256" key="1">
    <source>
        <dbReference type="ARBA" id="ARBA00012417"/>
    </source>
</evidence>
<dbReference type="AlphaFoldDB" id="A0A437QNV6"/>
<evidence type="ECO:0000256" key="6">
    <source>
        <dbReference type="ARBA" id="ARBA00034754"/>
    </source>
</evidence>
<sequence>MRVQPRNVEGFLKNPGDGIRCVLIYGSDQTLVSERAKTLTTSLGIPPGDPFRTDEFSCDQIMGDKAMLADAAAAQSLDQGSRLVRITDATDRITPVIADFLDTLPGAAMVILEAKELVRSRSSLVKLLEGNDAGASLACYDDSDRDREAVFSQMFREAGVQVDNDALDWLASTLDANRGISRREIEKLCLFAGPGERLTLEMVLEAAAEAGGAAMDSLIFSACGGDVAQLEKWLERAAMEDLSPVAMVRGLIGHFFKLLELHAATKGGLAVDAAMKSMRPPIFFKNVEPMKRQHRLWPEKSIKDQLTALAGLESELKSTGSPDRLLCERHFYQVAILARRRAQAR</sequence>
<dbReference type="Proteomes" id="UP000287447">
    <property type="component" value="Unassembled WGS sequence"/>
</dbReference>
<dbReference type="Gene3D" id="3.40.50.300">
    <property type="entry name" value="P-loop containing nucleotide triphosphate hydrolases"/>
    <property type="match status" value="1"/>
</dbReference>
<dbReference type="Gene3D" id="1.10.8.60">
    <property type="match status" value="1"/>
</dbReference>
<dbReference type="SUPFAM" id="SSF52540">
    <property type="entry name" value="P-loop containing nucleoside triphosphate hydrolases"/>
    <property type="match status" value="1"/>
</dbReference>
<organism evidence="8 9">
    <name type="scientific">Hwanghaeella grinnelliae</name>
    <dbReference type="NCBI Taxonomy" id="2500179"/>
    <lineage>
        <taxon>Bacteria</taxon>
        <taxon>Pseudomonadati</taxon>
        <taxon>Pseudomonadota</taxon>
        <taxon>Alphaproteobacteria</taxon>
        <taxon>Rhodospirillales</taxon>
        <taxon>Rhodospirillaceae</taxon>
        <taxon>Hwanghaeella</taxon>
    </lineage>
</organism>
<evidence type="ECO:0000256" key="5">
    <source>
        <dbReference type="ARBA" id="ARBA00022932"/>
    </source>
</evidence>
<dbReference type="SUPFAM" id="SSF48019">
    <property type="entry name" value="post-AAA+ oligomerization domain-like"/>
    <property type="match status" value="1"/>
</dbReference>
<keyword evidence="2" id="KW-0808">Transferase</keyword>
<dbReference type="PANTHER" id="PTHR34388">
    <property type="entry name" value="DNA POLYMERASE III SUBUNIT DELTA"/>
    <property type="match status" value="1"/>
</dbReference>
<reference evidence="9" key="1">
    <citation type="submission" date="2019-01" db="EMBL/GenBank/DDBJ databases">
        <title>Gri0909 isolated from a small marine red alga.</title>
        <authorList>
            <person name="Kim J."/>
            <person name="Jeong S.E."/>
            <person name="Jeon C.O."/>
        </authorList>
    </citation>
    <scope>NUCLEOTIDE SEQUENCE [LARGE SCALE GENOMIC DNA]</scope>
    <source>
        <strain evidence="9">Gri0909</strain>
    </source>
</reference>
<keyword evidence="3" id="KW-0548">Nucleotidyltransferase</keyword>
<name>A0A437QNV6_9PROT</name>
<evidence type="ECO:0000256" key="3">
    <source>
        <dbReference type="ARBA" id="ARBA00022695"/>
    </source>
</evidence>
<dbReference type="OrthoDB" id="9804983at2"/>
<evidence type="ECO:0000256" key="4">
    <source>
        <dbReference type="ARBA" id="ARBA00022705"/>
    </source>
</evidence>
<dbReference type="GO" id="GO:0009360">
    <property type="term" value="C:DNA polymerase III complex"/>
    <property type="evidence" value="ECO:0007669"/>
    <property type="project" value="TreeGrafter"/>
</dbReference>
<evidence type="ECO:0000313" key="9">
    <source>
        <dbReference type="Proteomes" id="UP000287447"/>
    </source>
</evidence>
<dbReference type="RefSeq" id="WP_127765722.1">
    <property type="nucleotide sequence ID" value="NZ_SADE01000002.1"/>
</dbReference>
<dbReference type="GO" id="GO:0006261">
    <property type="term" value="P:DNA-templated DNA replication"/>
    <property type="evidence" value="ECO:0007669"/>
    <property type="project" value="TreeGrafter"/>
</dbReference>
<keyword evidence="9" id="KW-1185">Reference proteome</keyword>
<dbReference type="EMBL" id="SADE01000002">
    <property type="protein sequence ID" value="RVU36246.1"/>
    <property type="molecule type" value="Genomic_DNA"/>
</dbReference>
<keyword evidence="4" id="KW-0235">DNA replication</keyword>
<proteinExistence type="inferred from homology"/>
<dbReference type="InterPro" id="IPR005790">
    <property type="entry name" value="DNA_polIII_delta"/>
</dbReference>
<gene>
    <name evidence="8" type="ORF">EOI86_13590</name>
</gene>
<comment type="similarity">
    <text evidence="6">Belongs to the DNA polymerase HolA subunit family.</text>
</comment>
<keyword evidence="5" id="KW-0239">DNA-directed DNA polymerase</keyword>